<evidence type="ECO:0000256" key="11">
    <source>
        <dbReference type="RuleBase" id="RU004136"/>
    </source>
</evidence>
<comment type="pathway">
    <text evidence="10 11">Cell wall biogenesis; peptidoglycan biosynthesis.</text>
</comment>
<evidence type="ECO:0000256" key="1">
    <source>
        <dbReference type="ARBA" id="ARBA00022490"/>
    </source>
</evidence>
<evidence type="ECO:0000256" key="6">
    <source>
        <dbReference type="ARBA" id="ARBA00022960"/>
    </source>
</evidence>
<dbReference type="GO" id="GO:0051301">
    <property type="term" value="P:cell division"/>
    <property type="evidence" value="ECO:0007669"/>
    <property type="project" value="UniProtKB-KW"/>
</dbReference>
<keyword evidence="8 10" id="KW-0131">Cell cycle</keyword>
<dbReference type="InterPro" id="IPR004101">
    <property type="entry name" value="Mur_ligase_C"/>
</dbReference>
<evidence type="ECO:0000259" key="14">
    <source>
        <dbReference type="Pfam" id="PF08245"/>
    </source>
</evidence>
<sequence length="504" mass="55634">MFPPGWESCSQRLGIVFPTAGNRIPDRSGIVCIPETGFPVLCKNGRDCFALSAFCVIFASENRGISMDIQEIYKIYRQHPVVTTDSRSCPAGSIFIALKGASFDGNRFAEAALQKGCSYAVVDEAEYAKAGDARFILVDDALVTYKELARAHRRRFGIPVIGITGTNGKTTSKELISAVLSEKFNVHATEANYNNDVGVPRTLLGIRPEHDIAVIEMGASHPGDIEKLVRYVEPTCGLITNVGRAHLQGFGSFEGVKRTKGELYDFLKAHGGLLFLNESNADLTEMAEQREFDRIVTYGQDSTADVQGQVVSCAPFLKFTWRALNTPQPSSNTYEVQTRLVGSYNLDNMLAAISVGLHFGVTAQQVNHALENYIPRNNRSQLTETAHNRLIVDAYNANPSSMSAAIENFRLMQVENKMAILGDMRELGEASGEEHQRVVGELEAAGIDDVWLVGEEFGKTRCAFRKFRDVEEVKAEIERRRPEGHYILIKGSNGIKLFELPALL</sequence>
<dbReference type="Pfam" id="PF01225">
    <property type="entry name" value="Mur_ligase"/>
    <property type="match status" value="1"/>
</dbReference>
<dbReference type="InterPro" id="IPR013221">
    <property type="entry name" value="Mur_ligase_cen"/>
</dbReference>
<dbReference type="GO" id="GO:0008766">
    <property type="term" value="F:UDP-N-acetylmuramoylalanyl-D-glutamyl-2,6-diaminopimelate-D-alanyl-D-alanine ligase activity"/>
    <property type="evidence" value="ECO:0007669"/>
    <property type="project" value="RHEA"/>
</dbReference>
<dbReference type="InterPro" id="IPR036615">
    <property type="entry name" value="Mur_ligase_C_dom_sf"/>
</dbReference>
<keyword evidence="5 10" id="KW-0067">ATP-binding</keyword>
<dbReference type="HOGENOM" id="CLU_031507_4_0_10"/>
<evidence type="ECO:0000259" key="13">
    <source>
        <dbReference type="Pfam" id="PF02875"/>
    </source>
</evidence>
<dbReference type="InterPro" id="IPR036565">
    <property type="entry name" value="Mur-like_cat_sf"/>
</dbReference>
<keyword evidence="2 10" id="KW-0436">Ligase</keyword>
<evidence type="ECO:0000256" key="9">
    <source>
        <dbReference type="ARBA" id="ARBA00023316"/>
    </source>
</evidence>
<dbReference type="InterPro" id="IPR000713">
    <property type="entry name" value="Mur_ligase_N"/>
</dbReference>
<evidence type="ECO:0000313" key="16">
    <source>
        <dbReference type="Proteomes" id="UP000005697"/>
    </source>
</evidence>
<keyword evidence="9 10" id="KW-0961">Cell wall biogenesis/degradation</keyword>
<evidence type="ECO:0000256" key="4">
    <source>
        <dbReference type="ARBA" id="ARBA00022741"/>
    </source>
</evidence>
<dbReference type="SUPFAM" id="SSF53244">
    <property type="entry name" value="MurD-like peptide ligases, peptide-binding domain"/>
    <property type="match status" value="1"/>
</dbReference>
<protein>
    <recommendedName>
        <fullName evidence="10 11">UDP-N-acetylmuramoyl-tripeptide--D-alanyl-D-alanine ligase</fullName>
        <ecNumber evidence="10 11">6.3.2.10</ecNumber>
    </recommendedName>
    <alternativeName>
        <fullName evidence="10">D-alanyl-D-alanine-adding enzyme</fullName>
    </alternativeName>
</protein>
<dbReference type="Proteomes" id="UP000005697">
    <property type="component" value="Unassembled WGS sequence"/>
</dbReference>
<keyword evidence="4 10" id="KW-0547">Nucleotide-binding</keyword>
<feature type="domain" description="Mur ligase central" evidence="14">
    <location>
        <begin position="163"/>
        <end position="355"/>
    </location>
</feature>
<comment type="catalytic activity">
    <reaction evidence="10 11">
        <text>D-alanyl-D-alanine + UDP-N-acetyl-alpha-D-muramoyl-L-alanyl-gamma-D-glutamyl-meso-2,6-diaminopimelate + ATP = UDP-N-acetyl-alpha-D-muramoyl-L-alanyl-gamma-D-glutamyl-meso-2,6-diaminopimeloyl-D-alanyl-D-alanine + ADP + phosphate + H(+)</text>
        <dbReference type="Rhea" id="RHEA:28374"/>
        <dbReference type="ChEBI" id="CHEBI:15378"/>
        <dbReference type="ChEBI" id="CHEBI:30616"/>
        <dbReference type="ChEBI" id="CHEBI:43474"/>
        <dbReference type="ChEBI" id="CHEBI:57822"/>
        <dbReference type="ChEBI" id="CHEBI:61386"/>
        <dbReference type="ChEBI" id="CHEBI:83905"/>
        <dbReference type="ChEBI" id="CHEBI:456216"/>
        <dbReference type="EC" id="6.3.2.10"/>
    </reaction>
</comment>
<feature type="domain" description="Mur ligase N-terminal catalytic" evidence="12">
    <location>
        <begin position="82"/>
        <end position="149"/>
    </location>
</feature>
<dbReference type="Gene3D" id="3.40.1390.10">
    <property type="entry name" value="MurE/MurF, N-terminal domain"/>
    <property type="match status" value="1"/>
</dbReference>
<accession>F0F495</accession>
<dbReference type="EMBL" id="AEWX01000004">
    <property type="protein sequence ID" value="EGC21053.1"/>
    <property type="molecule type" value="Genomic_DNA"/>
</dbReference>
<keyword evidence="7 10" id="KW-0573">Peptidoglycan synthesis</keyword>
<dbReference type="SUPFAM" id="SSF63418">
    <property type="entry name" value="MurE/MurF N-terminal domain"/>
    <property type="match status" value="1"/>
</dbReference>
<keyword evidence="16" id="KW-1185">Reference proteome</keyword>
<dbReference type="EC" id="6.3.2.10" evidence="10 11"/>
<dbReference type="AlphaFoldDB" id="F0F495"/>
<dbReference type="GO" id="GO:0005524">
    <property type="term" value="F:ATP binding"/>
    <property type="evidence" value="ECO:0007669"/>
    <property type="project" value="UniProtKB-UniRule"/>
</dbReference>
<evidence type="ECO:0000256" key="10">
    <source>
        <dbReference type="HAMAP-Rule" id="MF_02019"/>
    </source>
</evidence>
<dbReference type="GO" id="GO:0009252">
    <property type="term" value="P:peptidoglycan biosynthetic process"/>
    <property type="evidence" value="ECO:0007669"/>
    <property type="project" value="UniProtKB-UniRule"/>
</dbReference>
<dbReference type="GO" id="GO:0071555">
    <property type="term" value="P:cell wall organization"/>
    <property type="evidence" value="ECO:0007669"/>
    <property type="project" value="UniProtKB-KW"/>
</dbReference>
<keyword evidence="6 10" id="KW-0133">Cell shape</keyword>
<dbReference type="GO" id="GO:0005737">
    <property type="term" value="C:cytoplasm"/>
    <property type="evidence" value="ECO:0007669"/>
    <property type="project" value="UniProtKB-SubCell"/>
</dbReference>
<gene>
    <name evidence="10 15" type="primary">murF</name>
    <name evidence="15" type="ORF">HMPREF9141_0411</name>
</gene>
<dbReference type="InterPro" id="IPR051046">
    <property type="entry name" value="MurCDEF_CellWall_CoF430Synth"/>
</dbReference>
<reference evidence="15 16" key="1">
    <citation type="submission" date="2011-01" db="EMBL/GenBank/DDBJ databases">
        <authorList>
            <person name="Muzny D."/>
            <person name="Qin X."/>
            <person name="Deng J."/>
            <person name="Jiang H."/>
            <person name="Liu Y."/>
            <person name="Qu J."/>
            <person name="Song X.-Z."/>
            <person name="Zhang L."/>
            <person name="Thornton R."/>
            <person name="Coyle M."/>
            <person name="Francisco L."/>
            <person name="Jackson L."/>
            <person name="Javaid M."/>
            <person name="Korchina V."/>
            <person name="Kovar C."/>
            <person name="Mata R."/>
            <person name="Mathew T."/>
            <person name="Ngo R."/>
            <person name="Nguyen L."/>
            <person name="Nguyen N."/>
            <person name="Okwuonu G."/>
            <person name="Ongeri F."/>
            <person name="Pham C."/>
            <person name="Simmons D."/>
            <person name="Wilczek-Boney K."/>
            <person name="Hale W."/>
            <person name="Jakkamsetti A."/>
            <person name="Pham P."/>
            <person name="Ruth R."/>
            <person name="San Lucas F."/>
            <person name="Warren J."/>
            <person name="Zhang J."/>
            <person name="Zhao Z."/>
            <person name="Zhou C."/>
            <person name="Zhu D."/>
            <person name="Lee S."/>
            <person name="Bess C."/>
            <person name="Blankenburg K."/>
            <person name="Forbes L."/>
            <person name="Fu Q."/>
            <person name="Gubbala S."/>
            <person name="Hirani K."/>
            <person name="Jayaseelan J.C."/>
            <person name="Lara F."/>
            <person name="Munidasa M."/>
            <person name="Palculict T."/>
            <person name="Patil S."/>
            <person name="Pu L.-L."/>
            <person name="Saada N."/>
            <person name="Tang L."/>
            <person name="Weissenberger G."/>
            <person name="Zhu Y."/>
            <person name="Hemphill L."/>
            <person name="Shang Y."/>
            <person name="Youmans B."/>
            <person name="Ayvaz T."/>
            <person name="Ross M."/>
            <person name="Santibanez J."/>
            <person name="Aqrawi P."/>
            <person name="Gross S."/>
            <person name="Joshi V."/>
            <person name="Fowler G."/>
            <person name="Nazareth L."/>
            <person name="Reid J."/>
            <person name="Worley K."/>
            <person name="Petrosino J."/>
            <person name="Highlander S."/>
            <person name="Gibbs R."/>
        </authorList>
    </citation>
    <scope>NUCLEOTIDE SEQUENCE [LARGE SCALE GENOMIC DNA]</scope>
    <source>
        <strain evidence="15 16">DSM 16608</strain>
    </source>
</reference>
<keyword evidence="1 10" id="KW-0963">Cytoplasm</keyword>
<evidence type="ECO:0000256" key="8">
    <source>
        <dbReference type="ARBA" id="ARBA00023306"/>
    </source>
</evidence>
<evidence type="ECO:0000256" key="2">
    <source>
        <dbReference type="ARBA" id="ARBA00022598"/>
    </source>
</evidence>
<dbReference type="Gene3D" id="3.90.190.20">
    <property type="entry name" value="Mur ligase, C-terminal domain"/>
    <property type="match status" value="1"/>
</dbReference>
<feature type="domain" description="Mur ligase C-terminal" evidence="13">
    <location>
        <begin position="379"/>
        <end position="492"/>
    </location>
</feature>
<comment type="subcellular location">
    <subcellularLocation>
        <location evidence="10 11">Cytoplasm</location>
    </subcellularLocation>
</comment>
<dbReference type="Pfam" id="PF02875">
    <property type="entry name" value="Mur_ligase_C"/>
    <property type="match status" value="1"/>
</dbReference>
<keyword evidence="3 10" id="KW-0132">Cell division</keyword>
<dbReference type="PANTHER" id="PTHR43024:SF1">
    <property type="entry name" value="UDP-N-ACETYLMURAMOYL-TRIPEPTIDE--D-ALANYL-D-ALANINE LIGASE"/>
    <property type="match status" value="1"/>
</dbReference>
<organism evidence="15 16">
    <name type="scientific">Prevotella multiformis DSM 16608</name>
    <dbReference type="NCBI Taxonomy" id="888743"/>
    <lineage>
        <taxon>Bacteria</taxon>
        <taxon>Pseudomonadati</taxon>
        <taxon>Bacteroidota</taxon>
        <taxon>Bacteroidia</taxon>
        <taxon>Bacteroidales</taxon>
        <taxon>Prevotellaceae</taxon>
        <taxon>Prevotella</taxon>
    </lineage>
</organism>
<feature type="binding site" evidence="10">
    <location>
        <begin position="165"/>
        <end position="171"/>
    </location>
    <ligand>
        <name>ATP</name>
        <dbReference type="ChEBI" id="CHEBI:30616"/>
    </ligand>
</feature>
<dbReference type="eggNOG" id="COG0770">
    <property type="taxonomic scope" value="Bacteria"/>
</dbReference>
<evidence type="ECO:0000256" key="7">
    <source>
        <dbReference type="ARBA" id="ARBA00022984"/>
    </source>
</evidence>
<name>F0F495_9BACT</name>
<dbReference type="UniPathway" id="UPA00219"/>
<dbReference type="SUPFAM" id="SSF53623">
    <property type="entry name" value="MurD-like peptide ligases, catalytic domain"/>
    <property type="match status" value="1"/>
</dbReference>
<dbReference type="InterPro" id="IPR035911">
    <property type="entry name" value="MurE/MurF_N"/>
</dbReference>
<evidence type="ECO:0000313" key="15">
    <source>
        <dbReference type="EMBL" id="EGC21053.1"/>
    </source>
</evidence>
<dbReference type="GO" id="GO:0008360">
    <property type="term" value="P:regulation of cell shape"/>
    <property type="evidence" value="ECO:0007669"/>
    <property type="project" value="UniProtKB-KW"/>
</dbReference>
<comment type="function">
    <text evidence="10 11">Involved in cell wall formation. Catalyzes the final step in the synthesis of UDP-N-acetylmuramoyl-pentapeptide, the precursor of murein.</text>
</comment>
<dbReference type="InterPro" id="IPR005863">
    <property type="entry name" value="UDP-N-AcMur_synth"/>
</dbReference>
<comment type="similarity">
    <text evidence="10">Belongs to the MurCDEF family. MurF subfamily.</text>
</comment>
<comment type="caution">
    <text evidence="15">The sequence shown here is derived from an EMBL/GenBank/DDBJ whole genome shotgun (WGS) entry which is preliminary data.</text>
</comment>
<evidence type="ECO:0000259" key="12">
    <source>
        <dbReference type="Pfam" id="PF01225"/>
    </source>
</evidence>
<dbReference type="PANTHER" id="PTHR43024">
    <property type="entry name" value="UDP-N-ACETYLMURAMOYL-TRIPEPTIDE--D-ALANYL-D-ALANINE LIGASE"/>
    <property type="match status" value="1"/>
</dbReference>
<dbReference type="Gene3D" id="3.40.1190.10">
    <property type="entry name" value="Mur-like, catalytic domain"/>
    <property type="match status" value="1"/>
</dbReference>
<evidence type="ECO:0000256" key="5">
    <source>
        <dbReference type="ARBA" id="ARBA00022840"/>
    </source>
</evidence>
<dbReference type="STRING" id="888743.HMPREF9141_0411"/>
<dbReference type="NCBIfam" id="TIGR01143">
    <property type="entry name" value="murF"/>
    <property type="match status" value="1"/>
</dbReference>
<proteinExistence type="inferred from homology"/>
<evidence type="ECO:0000256" key="3">
    <source>
        <dbReference type="ARBA" id="ARBA00022618"/>
    </source>
</evidence>
<dbReference type="HAMAP" id="MF_02019">
    <property type="entry name" value="MurF"/>
    <property type="match status" value="1"/>
</dbReference>
<dbReference type="Pfam" id="PF08245">
    <property type="entry name" value="Mur_ligase_M"/>
    <property type="match status" value="1"/>
</dbReference>
<dbReference type="GO" id="GO:0047480">
    <property type="term" value="F:UDP-N-acetylmuramoyl-tripeptide-D-alanyl-D-alanine ligase activity"/>
    <property type="evidence" value="ECO:0007669"/>
    <property type="project" value="UniProtKB-UniRule"/>
</dbReference>